<evidence type="ECO:0000313" key="1">
    <source>
        <dbReference type="EMBL" id="GIM01061.1"/>
    </source>
</evidence>
<evidence type="ECO:0000313" key="2">
    <source>
        <dbReference type="Proteomes" id="UP000722791"/>
    </source>
</evidence>
<name>A0A8J4G6G4_9CHLO</name>
<organism evidence="1 2">
    <name type="scientific">Volvox reticuliferus</name>
    <dbReference type="NCBI Taxonomy" id="1737510"/>
    <lineage>
        <taxon>Eukaryota</taxon>
        <taxon>Viridiplantae</taxon>
        <taxon>Chlorophyta</taxon>
        <taxon>core chlorophytes</taxon>
        <taxon>Chlorophyceae</taxon>
        <taxon>CS clade</taxon>
        <taxon>Chlamydomonadales</taxon>
        <taxon>Volvocaceae</taxon>
        <taxon>Volvox</taxon>
    </lineage>
</organism>
<protein>
    <submittedName>
        <fullName evidence="1">Uncharacterized protein</fullName>
    </submittedName>
</protein>
<dbReference type="AlphaFoldDB" id="A0A8J4G6G4"/>
<accession>A0A8J4G6G4</accession>
<sequence length="130" mass="14565">MRFLSDIWRWVSQGLAAWAAQQHSDLWKLLMITYFISLGSYQLIKPFCLGESHALPEDSLLANVYPCNGSILYGAWVILSNPWAFWRDLAFVRLSEKWVSKDAPGCRAGNAMFSILMCLITGLGCNAVGC</sequence>
<proteinExistence type="predicted"/>
<gene>
    <name evidence="1" type="ORF">Vretimale_5914</name>
</gene>
<reference evidence="1" key="1">
    <citation type="journal article" date="2021" name="Proc. Natl. Acad. Sci. U.S.A.">
        <title>Three genomes in the algal genus Volvox reveal the fate of a haploid sex-determining region after a transition to homothallism.</title>
        <authorList>
            <person name="Yamamoto K."/>
            <person name="Hamaji T."/>
            <person name="Kawai-Toyooka H."/>
            <person name="Matsuzaki R."/>
            <person name="Takahashi F."/>
            <person name="Nishimura Y."/>
            <person name="Kawachi M."/>
            <person name="Noguchi H."/>
            <person name="Minakuchi Y."/>
            <person name="Umen J.G."/>
            <person name="Toyoda A."/>
            <person name="Nozaki H."/>
        </authorList>
    </citation>
    <scope>NUCLEOTIDE SEQUENCE</scope>
    <source>
        <strain evidence="1">NIES-3785</strain>
    </source>
</reference>
<dbReference type="EMBL" id="BNCQ01000008">
    <property type="protein sequence ID" value="GIM01061.1"/>
    <property type="molecule type" value="Genomic_DNA"/>
</dbReference>
<dbReference type="Proteomes" id="UP000722791">
    <property type="component" value="Unassembled WGS sequence"/>
</dbReference>
<comment type="caution">
    <text evidence="1">The sequence shown here is derived from an EMBL/GenBank/DDBJ whole genome shotgun (WGS) entry which is preliminary data.</text>
</comment>